<dbReference type="InterPro" id="IPR019775">
    <property type="entry name" value="WD40_repeat_CS"/>
</dbReference>
<dbReference type="SUPFAM" id="SSF50978">
    <property type="entry name" value="WD40 repeat-like"/>
    <property type="match status" value="1"/>
</dbReference>
<dbReference type="InterPro" id="IPR054080">
    <property type="entry name" value="TPR1-like_2nd"/>
</dbReference>
<feature type="domain" description="CTLH" evidence="5">
    <location>
        <begin position="1"/>
        <end position="55"/>
    </location>
</feature>
<protein>
    <recommendedName>
        <fullName evidence="5">CTLH domain-containing protein</fullName>
    </recommendedName>
</protein>
<feature type="region of interest" description="Disordered" evidence="4">
    <location>
        <begin position="322"/>
        <end position="346"/>
    </location>
</feature>
<evidence type="ECO:0000313" key="6">
    <source>
        <dbReference type="EnsemblPlants" id="Kaladp0048s0009.1.v1.1"/>
    </source>
</evidence>
<feature type="region of interest" description="Disordered" evidence="4">
    <location>
        <begin position="147"/>
        <end position="183"/>
    </location>
</feature>
<evidence type="ECO:0000259" key="5">
    <source>
        <dbReference type="PROSITE" id="PS50897"/>
    </source>
</evidence>
<dbReference type="InterPro" id="IPR006595">
    <property type="entry name" value="CTLH_C"/>
</dbReference>
<dbReference type="Gene3D" id="2.130.10.10">
    <property type="entry name" value="YVTN repeat-like/Quinoprotein amine dehydrogenase"/>
    <property type="match status" value="1"/>
</dbReference>
<organism evidence="6 7">
    <name type="scientific">Kalanchoe fedtschenkoi</name>
    <name type="common">Lavender scallops</name>
    <name type="synonym">South American air plant</name>
    <dbReference type="NCBI Taxonomy" id="63787"/>
    <lineage>
        <taxon>Eukaryota</taxon>
        <taxon>Viridiplantae</taxon>
        <taxon>Streptophyta</taxon>
        <taxon>Embryophyta</taxon>
        <taxon>Tracheophyta</taxon>
        <taxon>Spermatophyta</taxon>
        <taxon>Magnoliopsida</taxon>
        <taxon>eudicotyledons</taxon>
        <taxon>Gunneridae</taxon>
        <taxon>Pentapetalae</taxon>
        <taxon>Saxifragales</taxon>
        <taxon>Crassulaceae</taxon>
        <taxon>Kalanchoe</taxon>
    </lineage>
</organism>
<dbReference type="Gramene" id="Kaladp0048s0009.1.v1.1">
    <property type="protein sequence ID" value="Kaladp0048s0009.1.v1.1"/>
    <property type="gene ID" value="Kaladp0048s0009.v1.1"/>
</dbReference>
<evidence type="ECO:0000256" key="1">
    <source>
        <dbReference type="ARBA" id="ARBA00022574"/>
    </source>
</evidence>
<dbReference type="PROSITE" id="PS00678">
    <property type="entry name" value="WD_REPEATS_1"/>
    <property type="match status" value="1"/>
</dbReference>
<evidence type="ECO:0000256" key="3">
    <source>
        <dbReference type="PROSITE-ProRule" id="PRU00221"/>
    </source>
</evidence>
<accession>A0A7N0TWS2</accession>
<dbReference type="PROSITE" id="PS50897">
    <property type="entry name" value="CTLH"/>
    <property type="match status" value="1"/>
</dbReference>
<dbReference type="Pfam" id="PF00400">
    <property type="entry name" value="WD40"/>
    <property type="match status" value="1"/>
</dbReference>
<dbReference type="GO" id="GO:0006355">
    <property type="term" value="P:regulation of DNA-templated transcription"/>
    <property type="evidence" value="ECO:0007669"/>
    <property type="project" value="InterPro"/>
</dbReference>
<dbReference type="Pfam" id="PF21889">
    <property type="entry name" value="TPR1-like_2nd"/>
    <property type="match status" value="1"/>
</dbReference>
<dbReference type="EnsemblPlants" id="Kaladp0048s0009.1.v1.1">
    <property type="protein sequence ID" value="Kaladp0048s0009.1.v1.1"/>
    <property type="gene ID" value="Kaladp0048s0009.v1.1"/>
</dbReference>
<keyword evidence="7" id="KW-1185">Reference proteome</keyword>
<reference evidence="6" key="1">
    <citation type="submission" date="2021-01" db="UniProtKB">
        <authorList>
            <consortium name="EnsemblPlants"/>
        </authorList>
    </citation>
    <scope>IDENTIFICATION</scope>
</reference>
<keyword evidence="2" id="KW-0677">Repeat</keyword>
<dbReference type="PROSITE" id="PS50082">
    <property type="entry name" value="WD_REPEATS_2"/>
    <property type="match status" value="1"/>
</dbReference>
<name>A0A7N0TWS2_KALFE</name>
<dbReference type="AlphaFoldDB" id="A0A7N0TWS2"/>
<dbReference type="PANTHER" id="PTHR44083:SF22">
    <property type="entry name" value="PROTEIN TPR3-LIKE"/>
    <property type="match status" value="1"/>
</dbReference>
<sequence length="737" mass="81141">MDYFIDFIRQGSWNEFEHYLGGFTTFQSNDFSMKLFFEIRKQKYLETLDRGDRDQANAILQKDLKDIIGPAKKDLFDQLQFLLLLDNFRSHFHLRDWVDVPTSRNILVNQLPDVIRANPDLNRKLVLPQAADSTLVALARQRAESVTAPTVHMEGASAGRTPARTTPEVATGVVSPPPLSPERASAGIISRRASTARMSVSRPFSEVINDGLSLLLESFSNIPTFQHASVANTQVLTPPPVQITGDGPSSIPAERALDVTASTPLQTATPQNVPETPVALTGTQFISAVEEPSKSIQHLSKHQPKNVQGQGLLEMAPSLKLNSRPQSDKEAGPSRSTGHQCPVVTDPGRVKARTLSVPAIRESERVHKIMYNKSGENLIALSGSGQHLVWQWEGSASVEEDPAQVRPSYDMRLINDQPEEGAETSHCFDFTNNQLYFLSASGGAKLHFYSAERWMQLPEYMENSYSITSLATSPQDNNLVAVGTSTFRIEVIQLSSQQAKNSFEGHRERVTSLEFSQSGKLLVSAGADRKVIVWNLDESKMMKSTLLPGRKVFRKETHIQLHKDGLQILAVHESLLAILDIKSLQCLMKWELPFKRAALSHAAFASRGEQIFAGAEDGSVWVFNSSNLEPRVRIAPKAYQESYASEFLISSVYAPHPSALAPHPEDQDHVALGMSNGRVILLEVSGEDVEMPEAAEPEDKADKAARKRGRSALKTGPSGKGKKISKKGDAQVLAGCK</sequence>
<evidence type="ECO:0000256" key="2">
    <source>
        <dbReference type="ARBA" id="ARBA00022737"/>
    </source>
</evidence>
<dbReference type="Proteomes" id="UP000594263">
    <property type="component" value="Unplaced"/>
</dbReference>
<evidence type="ECO:0000313" key="7">
    <source>
        <dbReference type="Proteomes" id="UP000594263"/>
    </source>
</evidence>
<dbReference type="SMART" id="SM00320">
    <property type="entry name" value="WD40"/>
    <property type="match status" value="4"/>
</dbReference>
<feature type="region of interest" description="Disordered" evidence="4">
    <location>
        <begin position="688"/>
        <end position="737"/>
    </location>
</feature>
<dbReference type="InterPro" id="IPR036322">
    <property type="entry name" value="WD40_repeat_dom_sf"/>
</dbReference>
<dbReference type="InterPro" id="IPR001680">
    <property type="entry name" value="WD40_rpt"/>
</dbReference>
<proteinExistence type="predicted"/>
<dbReference type="PANTHER" id="PTHR44083">
    <property type="entry name" value="TOPLESS-RELATED PROTEIN 1-RELATED"/>
    <property type="match status" value="1"/>
</dbReference>
<dbReference type="InterPro" id="IPR027728">
    <property type="entry name" value="Topless_fam"/>
</dbReference>
<dbReference type="SMART" id="SM00668">
    <property type="entry name" value="CTLH"/>
    <property type="match status" value="1"/>
</dbReference>
<dbReference type="PROSITE" id="PS50294">
    <property type="entry name" value="WD_REPEATS_REGION"/>
    <property type="match status" value="1"/>
</dbReference>
<feature type="repeat" description="WD" evidence="3">
    <location>
        <begin position="503"/>
        <end position="544"/>
    </location>
</feature>
<keyword evidence="1 3" id="KW-0853">WD repeat</keyword>
<dbReference type="InterPro" id="IPR015943">
    <property type="entry name" value="WD40/YVTN_repeat-like_dom_sf"/>
</dbReference>
<evidence type="ECO:0000256" key="4">
    <source>
        <dbReference type="SAM" id="MobiDB-lite"/>
    </source>
</evidence>